<reference evidence="3 4" key="1">
    <citation type="submission" date="2019-08" db="EMBL/GenBank/DDBJ databases">
        <title>Archangium and Cystobacter genomes.</title>
        <authorList>
            <person name="Chen I.-C.K."/>
            <person name="Wielgoss S."/>
        </authorList>
    </citation>
    <scope>NUCLEOTIDE SEQUENCE [LARGE SCALE GENOMIC DNA]</scope>
    <source>
        <strain evidence="3 4">Cbm 6</strain>
    </source>
</reference>
<feature type="transmembrane region" description="Helical" evidence="1">
    <location>
        <begin position="121"/>
        <end position="139"/>
    </location>
</feature>
<sequence>MMERKTVAAIALTILCWASSPTGIRIGLTGYGPIHVALMRFVIASLFMCGYAAWSGIRMPLLRDVPQLAALGIFGVTLHHIALNFGQQGISAGAASLLAQSTPLFTAILSSIFCRENLGSGGWAGLLLGLAGIACVVLGDSSEFRFQPTALCVVLAAISWSIYFILQKPLLERYTPLELTCYAVWSGTALMFLFARGLVDSVLHAPLGSTLGLVYLGIFPSALAYLTWSYALARLPVGRTSSLLYLVPPTAMLIAWFVLGETPRPAAFVGGGIVLLGIGLVKASSPAPARPASESEGWGLKR</sequence>
<proteinExistence type="predicted"/>
<feature type="domain" description="EamA" evidence="2">
    <location>
        <begin position="150"/>
        <end position="281"/>
    </location>
</feature>
<dbReference type="RefSeq" id="WP_395805194.1">
    <property type="nucleotide sequence ID" value="NZ_CP043494.1"/>
</dbReference>
<feature type="transmembrane region" description="Helical" evidence="1">
    <location>
        <begin position="177"/>
        <end position="199"/>
    </location>
</feature>
<evidence type="ECO:0000313" key="3">
    <source>
        <dbReference type="EMBL" id="WNG48098.1"/>
    </source>
</evidence>
<keyword evidence="4" id="KW-1185">Reference proteome</keyword>
<feature type="transmembrane region" description="Helical" evidence="1">
    <location>
        <begin position="145"/>
        <end position="165"/>
    </location>
</feature>
<gene>
    <name evidence="3" type="ORF">F0U60_31125</name>
</gene>
<dbReference type="Gene3D" id="1.10.3730.20">
    <property type="match status" value="1"/>
</dbReference>
<keyword evidence="1" id="KW-1133">Transmembrane helix</keyword>
<feature type="transmembrane region" description="Helical" evidence="1">
    <location>
        <begin position="265"/>
        <end position="283"/>
    </location>
</feature>
<dbReference type="InterPro" id="IPR052756">
    <property type="entry name" value="Alkyne_AA_exporter"/>
</dbReference>
<dbReference type="PANTHER" id="PTHR12715">
    <property type="entry name" value="TRANSPORTER, DRUG/METABOLITE EXPORTER FAMILY"/>
    <property type="match status" value="1"/>
</dbReference>
<evidence type="ECO:0000259" key="2">
    <source>
        <dbReference type="Pfam" id="PF00892"/>
    </source>
</evidence>
<feature type="transmembrane region" description="Helical" evidence="1">
    <location>
        <begin position="211"/>
        <end position="231"/>
    </location>
</feature>
<dbReference type="InterPro" id="IPR037185">
    <property type="entry name" value="EmrE-like"/>
</dbReference>
<keyword evidence="1" id="KW-0812">Transmembrane</keyword>
<feature type="transmembrane region" description="Helical" evidence="1">
    <location>
        <begin position="34"/>
        <end position="53"/>
    </location>
</feature>
<feature type="domain" description="EamA" evidence="2">
    <location>
        <begin position="7"/>
        <end position="137"/>
    </location>
</feature>
<name>A0ABY9WY75_9BACT</name>
<dbReference type="PANTHER" id="PTHR12715:SF4">
    <property type="entry name" value="EAMA DOMAIN-CONTAINING PROTEIN"/>
    <property type="match status" value="1"/>
</dbReference>
<dbReference type="EMBL" id="CP043494">
    <property type="protein sequence ID" value="WNG48098.1"/>
    <property type="molecule type" value="Genomic_DNA"/>
</dbReference>
<evidence type="ECO:0000256" key="1">
    <source>
        <dbReference type="SAM" id="Phobius"/>
    </source>
</evidence>
<keyword evidence="1" id="KW-0472">Membrane</keyword>
<organism evidence="3 4">
    <name type="scientific">Archangium minus</name>
    <dbReference type="NCBI Taxonomy" id="83450"/>
    <lineage>
        <taxon>Bacteria</taxon>
        <taxon>Pseudomonadati</taxon>
        <taxon>Myxococcota</taxon>
        <taxon>Myxococcia</taxon>
        <taxon>Myxococcales</taxon>
        <taxon>Cystobacterineae</taxon>
        <taxon>Archangiaceae</taxon>
        <taxon>Archangium</taxon>
    </lineage>
</organism>
<dbReference type="InterPro" id="IPR000620">
    <property type="entry name" value="EamA_dom"/>
</dbReference>
<dbReference type="Pfam" id="PF00892">
    <property type="entry name" value="EamA"/>
    <property type="match status" value="2"/>
</dbReference>
<protein>
    <submittedName>
        <fullName evidence="3">DMT family transporter</fullName>
    </submittedName>
</protein>
<accession>A0ABY9WY75</accession>
<evidence type="ECO:0000313" key="4">
    <source>
        <dbReference type="Proteomes" id="UP001611383"/>
    </source>
</evidence>
<dbReference type="SUPFAM" id="SSF103481">
    <property type="entry name" value="Multidrug resistance efflux transporter EmrE"/>
    <property type="match status" value="2"/>
</dbReference>
<feature type="transmembrane region" description="Helical" evidence="1">
    <location>
        <begin position="243"/>
        <end position="259"/>
    </location>
</feature>
<dbReference type="Proteomes" id="UP001611383">
    <property type="component" value="Chromosome"/>
</dbReference>
<feature type="transmembrane region" description="Helical" evidence="1">
    <location>
        <begin position="65"/>
        <end position="83"/>
    </location>
</feature>